<dbReference type="EnsemblBacteria" id="ABM80578">
    <property type="protein sequence ID" value="ABM80578"/>
    <property type="gene ID" value="Hbut_0724"/>
</dbReference>
<dbReference type="AlphaFoldDB" id="A2BKR7"/>
<dbReference type="Proteomes" id="UP000002593">
    <property type="component" value="Chromosome"/>
</dbReference>
<accession>A2BKR7</accession>
<dbReference type="STRING" id="415426.Hbut_0724"/>
<reference evidence="1 2" key="1">
    <citation type="journal article" date="2007" name="Archaea">
        <title>The genome of Hyperthermus butylicus: a sulfur-reducing, peptide fermenting, neutrophilic Crenarchaeote growing up to 108 degrees C.</title>
        <authorList>
            <person name="Brugger K."/>
            <person name="Chen L."/>
            <person name="Stark M."/>
            <person name="Zibat A."/>
            <person name="Redder P."/>
            <person name="Ruepp A."/>
            <person name="Awayez M."/>
            <person name="She Q."/>
            <person name="Garrett R.A."/>
            <person name="Klenk H.P."/>
        </authorList>
    </citation>
    <scope>NUCLEOTIDE SEQUENCE [LARGE SCALE GENOMIC DNA]</scope>
    <source>
        <strain evidence="2">DSM 5456 / JCM 9403 / PLM1-5</strain>
    </source>
</reference>
<dbReference type="HOGENOM" id="CLU_1891389_0_0_2"/>
<dbReference type="GeneID" id="4782364"/>
<name>A2BKR7_HYPBU</name>
<organism evidence="1 2">
    <name type="scientific">Hyperthermus butylicus (strain DSM 5456 / JCM 9403 / PLM1-5)</name>
    <dbReference type="NCBI Taxonomy" id="415426"/>
    <lineage>
        <taxon>Archaea</taxon>
        <taxon>Thermoproteota</taxon>
        <taxon>Thermoprotei</taxon>
        <taxon>Desulfurococcales</taxon>
        <taxon>Pyrodictiaceae</taxon>
        <taxon>Hyperthermus</taxon>
    </lineage>
</organism>
<dbReference type="EMBL" id="CP000493">
    <property type="protein sequence ID" value="ABM80578.1"/>
    <property type="molecule type" value="Genomic_DNA"/>
</dbReference>
<sequence>MGGPACFEGSLEELARMYGLELPSSVRGRVTVEGDCGLMNRLGREIAMVFRAFRSPLSMLNPMNLFRLMSALQEYRRLLKSCCYEEKGRETIVHAVLGDERHVLRVRALLDAGSPLELTALPSLSSLCTRCSSV</sequence>
<dbReference type="KEGG" id="hbu:Hbut_0724"/>
<evidence type="ECO:0000313" key="1">
    <source>
        <dbReference type="EMBL" id="ABM80578.1"/>
    </source>
</evidence>
<dbReference type="RefSeq" id="WP_011821896.1">
    <property type="nucleotide sequence ID" value="NC_008818.1"/>
</dbReference>
<evidence type="ECO:0000313" key="2">
    <source>
        <dbReference type="Proteomes" id="UP000002593"/>
    </source>
</evidence>
<keyword evidence="2" id="KW-1185">Reference proteome</keyword>
<protein>
    <submittedName>
        <fullName evidence="1">Uncharacterized protein</fullName>
    </submittedName>
</protein>
<proteinExistence type="predicted"/>
<gene>
    <name evidence="1" type="ordered locus">Hbut_0724</name>
</gene>